<keyword evidence="4" id="KW-1185">Reference proteome</keyword>
<dbReference type="Proteomes" id="UP000245119">
    <property type="component" value="Linkage Group LG9"/>
</dbReference>
<evidence type="ECO:0000313" key="4">
    <source>
        <dbReference type="Proteomes" id="UP000245119"/>
    </source>
</evidence>
<organism evidence="3 4">
    <name type="scientific">Pomacea canaliculata</name>
    <name type="common">Golden apple snail</name>
    <dbReference type="NCBI Taxonomy" id="400727"/>
    <lineage>
        <taxon>Eukaryota</taxon>
        <taxon>Metazoa</taxon>
        <taxon>Spiralia</taxon>
        <taxon>Lophotrochozoa</taxon>
        <taxon>Mollusca</taxon>
        <taxon>Gastropoda</taxon>
        <taxon>Caenogastropoda</taxon>
        <taxon>Architaenioglossa</taxon>
        <taxon>Ampullarioidea</taxon>
        <taxon>Ampullariidae</taxon>
        <taxon>Pomacea</taxon>
    </lineage>
</organism>
<proteinExistence type="predicted"/>
<protein>
    <submittedName>
        <fullName evidence="3">Uncharacterized protein</fullName>
    </submittedName>
</protein>
<reference evidence="3 4" key="1">
    <citation type="submission" date="2018-04" db="EMBL/GenBank/DDBJ databases">
        <title>The genome of golden apple snail Pomacea canaliculata provides insight into stress tolerance and invasive adaptation.</title>
        <authorList>
            <person name="Liu C."/>
            <person name="Liu B."/>
            <person name="Ren Y."/>
            <person name="Zhang Y."/>
            <person name="Wang H."/>
            <person name="Li S."/>
            <person name="Jiang F."/>
            <person name="Yin L."/>
            <person name="Zhang G."/>
            <person name="Qian W."/>
            <person name="Fan W."/>
        </authorList>
    </citation>
    <scope>NUCLEOTIDE SEQUENCE [LARGE SCALE GENOMIC DNA]</scope>
    <source>
        <strain evidence="3">SZHN2017</strain>
        <tissue evidence="3">Muscle</tissue>
    </source>
</reference>
<evidence type="ECO:0000256" key="2">
    <source>
        <dbReference type="SAM" id="Phobius"/>
    </source>
</evidence>
<feature type="compositionally biased region" description="Low complexity" evidence="1">
    <location>
        <begin position="95"/>
        <end position="107"/>
    </location>
</feature>
<evidence type="ECO:0000256" key="1">
    <source>
        <dbReference type="SAM" id="MobiDB-lite"/>
    </source>
</evidence>
<sequence>MSREEIVRQQRGGSERKSQQRREGTTRQQQQQRGRKSSSATGTRKGRTGHRGTSFSTFDPTAHSTPSVRQAPRSSLATPSLAPEARTSRQRYSNTTATHTTGPATTTEARRSALDDGHVTGREYCSYLVTGNLWPYTDNKFCEYGCCEKDCCTYNDYLATSKRKTWTLIGAAVGVVVMLMVLTTAACCVYRRRHPRIVTQGFSGNMDNAIPGSCADTGGGACYNSLTMDALMAACLLMATAGKLGVVMLATGWAGGQAAVCLCDGHFPPMALLAFHGVRVVRSLGVRVMSSLGVRVMSSLSVASTAQWMWSGLLGPDEMFTVLCHLCVNPAQIILIHPPQPGVVVAGGSGAWRGPHGVGDQLGRRLLLQETPPADGAHPVWPLCGVGVNHHSISVNIIKQNLNLVTTTIQPDPQSQRGMKT</sequence>
<keyword evidence="2" id="KW-1133">Transmembrane helix</keyword>
<feature type="transmembrane region" description="Helical" evidence="2">
    <location>
        <begin position="166"/>
        <end position="190"/>
    </location>
</feature>
<feature type="compositionally biased region" description="Basic and acidic residues" evidence="1">
    <location>
        <begin position="1"/>
        <end position="25"/>
    </location>
</feature>
<accession>A0A2T7NSK8</accession>
<evidence type="ECO:0000313" key="3">
    <source>
        <dbReference type="EMBL" id="PVD24136.1"/>
    </source>
</evidence>
<name>A0A2T7NSK8_POMCA</name>
<dbReference type="AlphaFoldDB" id="A0A2T7NSK8"/>
<gene>
    <name evidence="3" type="ORF">C0Q70_14606</name>
</gene>
<dbReference type="EMBL" id="PZQS01000009">
    <property type="protein sequence ID" value="PVD24136.1"/>
    <property type="molecule type" value="Genomic_DNA"/>
</dbReference>
<keyword evidence="2" id="KW-0472">Membrane</keyword>
<comment type="caution">
    <text evidence="3">The sequence shown here is derived from an EMBL/GenBank/DDBJ whole genome shotgun (WGS) entry which is preliminary data.</text>
</comment>
<keyword evidence="2" id="KW-0812">Transmembrane</keyword>
<feature type="compositionally biased region" description="Polar residues" evidence="1">
    <location>
        <begin position="54"/>
        <end position="78"/>
    </location>
</feature>
<feature type="region of interest" description="Disordered" evidence="1">
    <location>
        <begin position="1"/>
        <end position="112"/>
    </location>
</feature>